<dbReference type="InterPro" id="IPR011083">
    <property type="entry name" value="Phage_tail_collar_dom"/>
</dbReference>
<accession>A0A450UE94</accession>
<dbReference type="SUPFAM" id="SSF88874">
    <property type="entry name" value="Receptor-binding domain of short tail fibre protein gp12"/>
    <property type="match status" value="1"/>
</dbReference>
<dbReference type="AlphaFoldDB" id="A0A450UE94"/>
<evidence type="ECO:0000313" key="2">
    <source>
        <dbReference type="EMBL" id="VFJ90782.1"/>
    </source>
</evidence>
<protein>
    <submittedName>
        <fullName evidence="2">Phage Tail Collar Domain</fullName>
    </submittedName>
</protein>
<evidence type="ECO:0000259" key="1">
    <source>
        <dbReference type="Pfam" id="PF07484"/>
    </source>
</evidence>
<gene>
    <name evidence="2" type="ORF">BECKLFY1418A_GA0070994_101319</name>
</gene>
<dbReference type="Gene3D" id="3.90.1340.10">
    <property type="entry name" value="Phage tail collar domain"/>
    <property type="match status" value="1"/>
</dbReference>
<feature type="domain" description="Phage tail collar" evidence="1">
    <location>
        <begin position="187"/>
        <end position="242"/>
    </location>
</feature>
<sequence length="341" mass="36156">MHRIDGAGHINNLFVHEDPNINRPPTEVTAIWLNACQEEISKLVEATGIVLDKVDNSQLLKALSRVAVEQKFTSFVTGGTGSAFMLTPNPAITAYAAGQRFRVAFHADGAGSSTIDVNGLGAKNIKQYDKDGTKVAPIIKANHRADLEYDGTDFVLVNSLPGVDLEEHLNASNPHTQYLKSSEFPFGSVIPFAGMVLPPGFLEANGASLSTAAYPELYAAIGNTHGGDGNTFYLPNAQRRVIRGAGSGLSVGTTQNHAIQNITGAFRITDDVISNPWPAVNHTGAFYGLDCGYQGISNAGYGGAGTVCTTTGFDASRVVSTADETRVDGIILLQIIRAYKT</sequence>
<organism evidence="2">
    <name type="scientific">Candidatus Kentrum sp. LFY</name>
    <dbReference type="NCBI Taxonomy" id="2126342"/>
    <lineage>
        <taxon>Bacteria</taxon>
        <taxon>Pseudomonadati</taxon>
        <taxon>Pseudomonadota</taxon>
        <taxon>Gammaproteobacteria</taxon>
        <taxon>Candidatus Kentrum</taxon>
    </lineage>
</organism>
<reference evidence="2" key="1">
    <citation type="submission" date="2019-02" db="EMBL/GenBank/DDBJ databases">
        <authorList>
            <person name="Gruber-Vodicka R. H."/>
            <person name="Seah K. B. B."/>
        </authorList>
    </citation>
    <scope>NUCLEOTIDE SEQUENCE</scope>
    <source>
        <strain evidence="2">BECK_M6</strain>
    </source>
</reference>
<name>A0A450UE94_9GAMM</name>
<dbReference type="Pfam" id="PF07484">
    <property type="entry name" value="Collar"/>
    <property type="match status" value="1"/>
</dbReference>
<proteinExistence type="predicted"/>
<dbReference type="InterPro" id="IPR037053">
    <property type="entry name" value="Phage_tail_collar_dom_sf"/>
</dbReference>
<dbReference type="EMBL" id="CAADFH010000013">
    <property type="protein sequence ID" value="VFJ90782.1"/>
    <property type="molecule type" value="Genomic_DNA"/>
</dbReference>